<comment type="caution">
    <text evidence="4">The sequence shown here is derived from an EMBL/GenBank/DDBJ whole genome shotgun (WGS) entry which is preliminary data.</text>
</comment>
<feature type="chain" id="PRO_5016880728" description="Ice-binding protein C-terminal domain-containing protein" evidence="2">
    <location>
        <begin position="20"/>
        <end position="228"/>
    </location>
</feature>
<name>A0A350P137_9ALTE</name>
<evidence type="ECO:0000313" key="4">
    <source>
        <dbReference type="EMBL" id="HAW75004.1"/>
    </source>
</evidence>
<keyword evidence="2" id="KW-0732">Signal</keyword>
<dbReference type="InterPro" id="IPR013424">
    <property type="entry name" value="Ice-binding_C"/>
</dbReference>
<dbReference type="InterPro" id="IPR017756">
    <property type="entry name" value="TM_Gly-Cys-Arg_CS"/>
</dbReference>
<protein>
    <recommendedName>
        <fullName evidence="3">Ice-binding protein C-terminal domain-containing protein</fullName>
    </recommendedName>
</protein>
<proteinExistence type="predicted"/>
<evidence type="ECO:0000259" key="3">
    <source>
        <dbReference type="Pfam" id="PF07589"/>
    </source>
</evidence>
<dbReference type="AlphaFoldDB" id="A0A350P137"/>
<organism evidence="4 5">
    <name type="scientific">Alteromonas australica</name>
    <dbReference type="NCBI Taxonomy" id="589873"/>
    <lineage>
        <taxon>Bacteria</taxon>
        <taxon>Pseudomonadati</taxon>
        <taxon>Pseudomonadota</taxon>
        <taxon>Gammaproteobacteria</taxon>
        <taxon>Alteromonadales</taxon>
        <taxon>Alteromonadaceae</taxon>
        <taxon>Alteromonas/Salinimonas group</taxon>
        <taxon>Alteromonas</taxon>
    </lineage>
</organism>
<dbReference type="NCBIfam" id="TIGR03382">
    <property type="entry name" value="GC_trans_RRR"/>
    <property type="match status" value="1"/>
</dbReference>
<feature type="transmembrane region" description="Helical" evidence="1">
    <location>
        <begin position="205"/>
        <end position="223"/>
    </location>
</feature>
<dbReference type="NCBIfam" id="TIGR02595">
    <property type="entry name" value="PEP_CTERM"/>
    <property type="match status" value="1"/>
</dbReference>
<feature type="domain" description="Ice-binding protein C-terminal" evidence="3">
    <location>
        <begin position="204"/>
        <end position="226"/>
    </location>
</feature>
<evidence type="ECO:0000256" key="1">
    <source>
        <dbReference type="SAM" id="Phobius"/>
    </source>
</evidence>
<evidence type="ECO:0000313" key="5">
    <source>
        <dbReference type="Proteomes" id="UP000263517"/>
    </source>
</evidence>
<keyword evidence="1" id="KW-0812">Transmembrane</keyword>
<keyword evidence="1" id="KW-1133">Transmembrane helix</keyword>
<feature type="signal peptide" evidence="2">
    <location>
        <begin position="1"/>
        <end position="19"/>
    </location>
</feature>
<accession>A0A350P137</accession>
<dbReference type="Pfam" id="PF07589">
    <property type="entry name" value="PEP-CTERM"/>
    <property type="match status" value="1"/>
</dbReference>
<sequence>MKRTLLALCTLIFASSASATLIVNNAVSGSVTNDFEDLASGSTAGFFSQSGATYGEHFAGQTVSGTTFDVLSGTPTVPLTLVAASSIDDNIGILTYLGSQTIFGDKSFATGEGAISILLDSVSNIFGYEVVGADSGTGNITTDFFGVTGTLLGSFTLTSSDSFFGFEVTSGELIKGISIYNTDGGGIAYDNFTFNTDAVVPPTDVPAPATMALLGLGLAFIGARRRMK</sequence>
<reference evidence="4 5" key="1">
    <citation type="journal article" date="2018" name="Nat. Biotechnol.">
        <title>A standardized bacterial taxonomy based on genome phylogeny substantially revises the tree of life.</title>
        <authorList>
            <person name="Parks D.H."/>
            <person name="Chuvochina M."/>
            <person name="Waite D.W."/>
            <person name="Rinke C."/>
            <person name="Skarshewski A."/>
            <person name="Chaumeil P.A."/>
            <person name="Hugenholtz P."/>
        </authorList>
    </citation>
    <scope>NUCLEOTIDE SEQUENCE [LARGE SCALE GENOMIC DNA]</scope>
    <source>
        <strain evidence="4">UBA11978</strain>
    </source>
</reference>
<dbReference type="Proteomes" id="UP000263517">
    <property type="component" value="Unassembled WGS sequence"/>
</dbReference>
<gene>
    <name evidence="4" type="ORF">DCW74_04620</name>
</gene>
<keyword evidence="1" id="KW-0472">Membrane</keyword>
<dbReference type="EMBL" id="DNAN01000157">
    <property type="protein sequence ID" value="HAW75004.1"/>
    <property type="molecule type" value="Genomic_DNA"/>
</dbReference>
<evidence type="ECO:0000256" key="2">
    <source>
        <dbReference type="SAM" id="SignalP"/>
    </source>
</evidence>